<dbReference type="EMBL" id="OZ023713">
    <property type="protein sequence ID" value="CAK9861299.1"/>
    <property type="molecule type" value="Genomic_DNA"/>
</dbReference>
<proteinExistence type="predicted"/>
<feature type="region of interest" description="Disordered" evidence="1">
    <location>
        <begin position="28"/>
        <end position="55"/>
    </location>
</feature>
<protein>
    <submittedName>
        <fullName evidence="2">Uncharacterized protein</fullName>
    </submittedName>
</protein>
<accession>A0ABP1AFJ5</accession>
<evidence type="ECO:0000313" key="2">
    <source>
        <dbReference type="EMBL" id="CAK9861299.1"/>
    </source>
</evidence>
<name>A0ABP1AFJ5_9BRYO</name>
<feature type="compositionally biased region" description="Basic and acidic residues" evidence="1">
    <location>
        <begin position="40"/>
        <end position="55"/>
    </location>
</feature>
<organism evidence="2 3">
    <name type="scientific">Sphagnum jensenii</name>
    <dbReference type="NCBI Taxonomy" id="128206"/>
    <lineage>
        <taxon>Eukaryota</taxon>
        <taxon>Viridiplantae</taxon>
        <taxon>Streptophyta</taxon>
        <taxon>Embryophyta</taxon>
        <taxon>Bryophyta</taxon>
        <taxon>Sphagnophytina</taxon>
        <taxon>Sphagnopsida</taxon>
        <taxon>Sphagnales</taxon>
        <taxon>Sphagnaceae</taxon>
        <taxon>Sphagnum</taxon>
    </lineage>
</organism>
<gene>
    <name evidence="2" type="ORF">CSSPJE1EN2_LOCUS4294</name>
</gene>
<dbReference type="Proteomes" id="UP001497522">
    <property type="component" value="Chromosome 12"/>
</dbReference>
<evidence type="ECO:0000313" key="3">
    <source>
        <dbReference type="Proteomes" id="UP001497522"/>
    </source>
</evidence>
<reference evidence="2" key="1">
    <citation type="submission" date="2024-03" db="EMBL/GenBank/DDBJ databases">
        <authorList>
            <consortium name="ELIXIR-Norway"/>
            <consortium name="Elixir Norway"/>
        </authorList>
    </citation>
    <scope>NUCLEOTIDE SEQUENCE</scope>
</reference>
<keyword evidence="3" id="KW-1185">Reference proteome</keyword>
<sequence>MTSHSVGHERFQKSRIFITEYISAETETETDVISPSEAHTQAEERKHPSPTEKRIRPKELPVVIFTIGNSTYFEVKIPENSGAERDFSLHFGFQTNWVSIRAREEWQFFFMKQSSKMALGAAADAIAKREKNTRTQKPNTQAAPNQRLSRRIDPGKERVSKIGRMGWSHLVPVLLPSGPGGSYIPGGYNLGFARSLSLSLLLCTLECRVFVATSDRARNSVVE</sequence>
<evidence type="ECO:0000256" key="1">
    <source>
        <dbReference type="SAM" id="MobiDB-lite"/>
    </source>
</evidence>